<keyword evidence="3" id="KW-0067">ATP-binding</keyword>
<sequence>MLEGCTPWPGERARRYRAAGHWRGENLADLLSATAATHHDRTALVLGGRRLTFAELDRRVARTAAGFVERGIAAGDRVVVQLPNVPEFVIVCFALFRMGAKPVFSLVSHRANEIRHLCGISGAVAYVVPGEYQGFDHTRLALDLVEEHAALRKVFVLDREAVAGAAAAPPGVLVALDDVDAEPLPLPAPDPSDVAFFLLSGGTTALPKLIPRTHDDYAYQVRAAAALLELDQDAVYLAVLPAEFNFTWGCPGVVGTLLSGGTVVLADAPIADECFETVAREGVTFTSLVPTLAQLWVEAAEWSEADLSSLRLVQIGGARTHGSLAARVGPVLGCRLQQVFGMAEGLLTLSRPTDSEERVLATQGRPLSPDDEVRIVGPAGDDVPPGGTGELLTRGPYTLQGYYKAPEHNARAFTEDGFYRTGDLARLTDDGDLVIEGRIKDVINRGGDKVSAPEVEEHLLAHPAVAEAAVVPVPDPFLGERIGAYVVPDGPPPALRELKEALHADGLADYKLPDWLAIVEALPLTGLGKVDKKTLTADAAARIHAADTAAPDAATAR</sequence>
<feature type="compositionally biased region" description="Low complexity" evidence="4">
    <location>
        <begin position="376"/>
        <end position="385"/>
    </location>
</feature>
<keyword evidence="2" id="KW-0547">Nucleotide-binding</keyword>
<evidence type="ECO:0000256" key="3">
    <source>
        <dbReference type="ARBA" id="ARBA00022840"/>
    </source>
</evidence>
<dbReference type="RefSeq" id="WP_164342846.1">
    <property type="nucleotide sequence ID" value="NZ_JAAGLQ010000126.1"/>
</dbReference>
<dbReference type="Gene3D" id="3.30.300.30">
    <property type="match status" value="1"/>
</dbReference>
<gene>
    <name evidence="7" type="ORF">G3I29_06045</name>
</gene>
<dbReference type="InterPro" id="IPR050237">
    <property type="entry name" value="ATP-dep_AMP-bd_enzyme"/>
</dbReference>
<dbReference type="Pfam" id="PF00501">
    <property type="entry name" value="AMP-binding"/>
    <property type="match status" value="1"/>
</dbReference>
<dbReference type="PANTHER" id="PTHR43767">
    <property type="entry name" value="LONG-CHAIN-FATTY-ACID--COA LIGASE"/>
    <property type="match status" value="1"/>
</dbReference>
<dbReference type="Gene3D" id="3.40.50.980">
    <property type="match status" value="2"/>
</dbReference>
<dbReference type="InterPro" id="IPR045851">
    <property type="entry name" value="AMP-bd_C_sf"/>
</dbReference>
<feature type="domain" description="AMP-dependent synthetase/ligase" evidence="5">
    <location>
        <begin position="33"/>
        <end position="403"/>
    </location>
</feature>
<evidence type="ECO:0000256" key="2">
    <source>
        <dbReference type="ARBA" id="ARBA00022741"/>
    </source>
</evidence>
<feature type="region of interest" description="Disordered" evidence="4">
    <location>
        <begin position="367"/>
        <end position="390"/>
    </location>
</feature>
<dbReference type="GO" id="GO:0016878">
    <property type="term" value="F:acid-thiol ligase activity"/>
    <property type="evidence" value="ECO:0007669"/>
    <property type="project" value="UniProtKB-ARBA"/>
</dbReference>
<evidence type="ECO:0000256" key="1">
    <source>
        <dbReference type="ARBA" id="ARBA00022598"/>
    </source>
</evidence>
<reference evidence="7 8" key="1">
    <citation type="submission" date="2020-01" db="EMBL/GenBank/DDBJ databases">
        <title>Insect and environment-associated Actinomycetes.</title>
        <authorList>
            <person name="Currrie C."/>
            <person name="Chevrette M."/>
            <person name="Carlson C."/>
            <person name="Stubbendieck R."/>
            <person name="Wendt-Pienkowski E."/>
        </authorList>
    </citation>
    <scope>NUCLEOTIDE SEQUENCE [LARGE SCALE GENOMIC DNA]</scope>
    <source>
        <strain evidence="7 8">SID11342</strain>
    </source>
</reference>
<dbReference type="InterPro" id="IPR025110">
    <property type="entry name" value="AMP-bd_C"/>
</dbReference>
<comment type="caution">
    <text evidence="7">The sequence shown here is derived from an EMBL/GenBank/DDBJ whole genome shotgun (WGS) entry which is preliminary data.</text>
</comment>
<name>A0A6N9TUP1_STRHA</name>
<evidence type="ECO:0000313" key="7">
    <source>
        <dbReference type="EMBL" id="NEA15098.1"/>
    </source>
</evidence>
<dbReference type="Gene3D" id="2.30.38.10">
    <property type="entry name" value="Luciferase, Domain 3"/>
    <property type="match status" value="1"/>
</dbReference>
<dbReference type="GO" id="GO:0005524">
    <property type="term" value="F:ATP binding"/>
    <property type="evidence" value="ECO:0007669"/>
    <property type="project" value="UniProtKB-KW"/>
</dbReference>
<dbReference type="PANTHER" id="PTHR43767:SF1">
    <property type="entry name" value="NONRIBOSOMAL PEPTIDE SYNTHASE PES1 (EUROFUNG)-RELATED"/>
    <property type="match status" value="1"/>
</dbReference>
<dbReference type="Pfam" id="PF13193">
    <property type="entry name" value="AMP-binding_C"/>
    <property type="match status" value="1"/>
</dbReference>
<dbReference type="FunFam" id="2.30.38.10:FF:000003">
    <property type="entry name" value="Vibriobactin-specific 2,3-dihydroxybenzoate-AMP ligase"/>
    <property type="match status" value="1"/>
</dbReference>
<dbReference type="Proteomes" id="UP000471293">
    <property type="component" value="Unassembled WGS sequence"/>
</dbReference>
<dbReference type="AlphaFoldDB" id="A0A6N9TUP1"/>
<evidence type="ECO:0000259" key="5">
    <source>
        <dbReference type="Pfam" id="PF00501"/>
    </source>
</evidence>
<evidence type="ECO:0000256" key="4">
    <source>
        <dbReference type="SAM" id="MobiDB-lite"/>
    </source>
</evidence>
<dbReference type="SUPFAM" id="SSF56801">
    <property type="entry name" value="Acetyl-CoA synthetase-like"/>
    <property type="match status" value="1"/>
</dbReference>
<evidence type="ECO:0000259" key="6">
    <source>
        <dbReference type="Pfam" id="PF13193"/>
    </source>
</evidence>
<protein>
    <submittedName>
        <fullName evidence="7">AMP-binding protein</fullName>
    </submittedName>
</protein>
<keyword evidence="1" id="KW-0436">Ligase</keyword>
<feature type="domain" description="AMP-binding enzyme C-terminal" evidence="6">
    <location>
        <begin position="454"/>
        <end position="529"/>
    </location>
</feature>
<evidence type="ECO:0000313" key="8">
    <source>
        <dbReference type="Proteomes" id="UP000471293"/>
    </source>
</evidence>
<dbReference type="EMBL" id="JAAGLQ010000126">
    <property type="protein sequence ID" value="NEA15098.1"/>
    <property type="molecule type" value="Genomic_DNA"/>
</dbReference>
<organism evidence="7 8">
    <name type="scientific">Streptomyces halstedii</name>
    <dbReference type="NCBI Taxonomy" id="1944"/>
    <lineage>
        <taxon>Bacteria</taxon>
        <taxon>Bacillati</taxon>
        <taxon>Actinomycetota</taxon>
        <taxon>Actinomycetes</taxon>
        <taxon>Kitasatosporales</taxon>
        <taxon>Streptomycetaceae</taxon>
        <taxon>Streptomyces</taxon>
    </lineage>
</organism>
<dbReference type="InterPro" id="IPR000873">
    <property type="entry name" value="AMP-dep_synth/lig_dom"/>
</dbReference>
<proteinExistence type="predicted"/>
<accession>A0A6N9TUP1</accession>